<comment type="caution">
    <text evidence="1">The sequence shown here is derived from an EMBL/GenBank/DDBJ whole genome shotgun (WGS) entry which is preliminary data.</text>
</comment>
<reference evidence="1 2" key="1">
    <citation type="submission" date="2018-08" db="EMBL/GenBank/DDBJ databases">
        <title>A genome reference for cultivated species of the human gut microbiota.</title>
        <authorList>
            <person name="Zou Y."/>
            <person name="Xue W."/>
            <person name="Luo G."/>
        </authorList>
    </citation>
    <scope>NUCLEOTIDE SEQUENCE [LARGE SCALE GENOMIC DNA]</scope>
    <source>
        <strain evidence="1 2">AM28-39</strain>
    </source>
</reference>
<dbReference type="EMBL" id="QVFD01000005">
    <property type="protein sequence ID" value="RGC47923.1"/>
    <property type="molecule type" value="Genomic_DNA"/>
</dbReference>
<dbReference type="OrthoDB" id="9985213at2"/>
<evidence type="ECO:0000313" key="2">
    <source>
        <dbReference type="Proteomes" id="UP000261231"/>
    </source>
</evidence>
<keyword evidence="2" id="KW-1185">Reference proteome</keyword>
<protein>
    <submittedName>
        <fullName evidence="1">Uncharacterized protein</fullName>
    </submittedName>
</protein>
<dbReference type="Proteomes" id="UP000261231">
    <property type="component" value="Unassembled WGS sequence"/>
</dbReference>
<sequence>MEYVVETEKEIVQNYIIKSKQERIEWELSHSKKRKDIIWHFHKPDIFKEACLHAVDYMDKEAMKNYLHKLSGAENVYFIGEDYIGKMLLEQAAERANEGEICIIYCGNGIGYYQGEQEKGAPPRFMLLKEKCCKIPSRI</sequence>
<evidence type="ECO:0000313" key="1">
    <source>
        <dbReference type="EMBL" id="RGC47923.1"/>
    </source>
</evidence>
<proteinExistence type="predicted"/>
<name>A0A3E2XMD1_9FIRM</name>
<organism evidence="1 2">
    <name type="scientific">Coprococcus catus</name>
    <dbReference type="NCBI Taxonomy" id="116085"/>
    <lineage>
        <taxon>Bacteria</taxon>
        <taxon>Bacillati</taxon>
        <taxon>Bacillota</taxon>
        <taxon>Clostridia</taxon>
        <taxon>Lachnospirales</taxon>
        <taxon>Lachnospiraceae</taxon>
        <taxon>Coprococcus</taxon>
    </lineage>
</organism>
<dbReference type="RefSeq" id="WP_117539698.1">
    <property type="nucleotide sequence ID" value="NZ_QVFD01000005.1"/>
</dbReference>
<gene>
    <name evidence="1" type="ORF">DW747_07090</name>
</gene>
<accession>A0A3E2XMD1</accession>
<dbReference type="AlphaFoldDB" id="A0A3E2XMD1"/>